<keyword evidence="1" id="KW-1133">Transmembrane helix</keyword>
<feature type="transmembrane region" description="Helical" evidence="1">
    <location>
        <begin position="204"/>
        <end position="224"/>
    </location>
</feature>
<dbReference type="EMBL" id="JAVFKY010000005">
    <property type="protein sequence ID" value="KAK5575830.1"/>
    <property type="molecule type" value="Genomic_DNA"/>
</dbReference>
<accession>A0AAN7TVP1</accession>
<sequence>MSLNFINFLLLILLIGVVKGVIYPIKVDIGDTKLCFLKGIYNVDFQGHYFRFENENHPKKYLIPNETAGYFQVSPFAKKDGFFLDEFIYATIYGTNSYQYEKHSKIDCATYLATYMCSYTFIKSGVNPPCNQICEPIINCSNNFTYKINGGEISIIPSLQNCIDQGTSDECSAINMKGLLYNWEHIEKPRGIEKYPGGVLRGTLLSFGALIGLLFVIGSLGIIMKYQN</sequence>
<evidence type="ECO:0008006" key="5">
    <source>
        <dbReference type="Google" id="ProtNLM"/>
    </source>
</evidence>
<keyword evidence="1" id="KW-0812">Transmembrane</keyword>
<dbReference type="AlphaFoldDB" id="A0AAN7TVP1"/>
<evidence type="ECO:0000313" key="3">
    <source>
        <dbReference type="EMBL" id="KAK5575830.1"/>
    </source>
</evidence>
<comment type="caution">
    <text evidence="3">The sequence shown here is derived from an EMBL/GenBank/DDBJ whole genome shotgun (WGS) entry which is preliminary data.</text>
</comment>
<protein>
    <recommendedName>
        <fullName evidence="5">FZ domain-containing protein</fullName>
    </recommendedName>
</protein>
<evidence type="ECO:0000256" key="2">
    <source>
        <dbReference type="SAM" id="SignalP"/>
    </source>
</evidence>
<name>A0AAN7TVP1_9MYCE</name>
<keyword evidence="4" id="KW-1185">Reference proteome</keyword>
<organism evidence="3 4">
    <name type="scientific">Dictyostelium firmibasis</name>
    <dbReference type="NCBI Taxonomy" id="79012"/>
    <lineage>
        <taxon>Eukaryota</taxon>
        <taxon>Amoebozoa</taxon>
        <taxon>Evosea</taxon>
        <taxon>Eumycetozoa</taxon>
        <taxon>Dictyostelia</taxon>
        <taxon>Dictyosteliales</taxon>
        <taxon>Dictyosteliaceae</taxon>
        <taxon>Dictyostelium</taxon>
    </lineage>
</organism>
<keyword evidence="2" id="KW-0732">Signal</keyword>
<feature type="chain" id="PRO_5042976432" description="FZ domain-containing protein" evidence="2">
    <location>
        <begin position="21"/>
        <end position="228"/>
    </location>
</feature>
<evidence type="ECO:0000256" key="1">
    <source>
        <dbReference type="SAM" id="Phobius"/>
    </source>
</evidence>
<proteinExistence type="predicted"/>
<evidence type="ECO:0000313" key="4">
    <source>
        <dbReference type="Proteomes" id="UP001344447"/>
    </source>
</evidence>
<dbReference type="Proteomes" id="UP001344447">
    <property type="component" value="Unassembled WGS sequence"/>
</dbReference>
<reference evidence="3 4" key="1">
    <citation type="submission" date="2023-11" db="EMBL/GenBank/DDBJ databases">
        <title>Dfirmibasis_genome.</title>
        <authorList>
            <person name="Edelbroek B."/>
            <person name="Kjellin J."/>
            <person name="Jerlstrom-Hultqvist J."/>
            <person name="Soderbom F."/>
        </authorList>
    </citation>
    <scope>NUCLEOTIDE SEQUENCE [LARGE SCALE GENOMIC DNA]</scope>
    <source>
        <strain evidence="3 4">TNS-C-14</strain>
    </source>
</reference>
<feature type="signal peptide" evidence="2">
    <location>
        <begin position="1"/>
        <end position="20"/>
    </location>
</feature>
<keyword evidence="1" id="KW-0472">Membrane</keyword>
<gene>
    <name evidence="3" type="ORF">RB653_006964</name>
</gene>